<evidence type="ECO:0000259" key="5">
    <source>
        <dbReference type="Pfam" id="PF01926"/>
    </source>
</evidence>
<dbReference type="InterPro" id="IPR006073">
    <property type="entry name" value="GTP-bd"/>
</dbReference>
<comment type="subcellular location">
    <subcellularLocation>
        <location evidence="3">Cytoplasm</location>
    </subcellularLocation>
</comment>
<dbReference type="Proteomes" id="UP000324831">
    <property type="component" value="Unassembled WGS sequence"/>
</dbReference>
<protein>
    <recommendedName>
        <fullName evidence="3">Ribosome biogenesis GTPase A</fullName>
    </recommendedName>
</protein>
<dbReference type="GO" id="GO:0005737">
    <property type="term" value="C:cytoplasm"/>
    <property type="evidence" value="ECO:0007669"/>
    <property type="project" value="UniProtKB-SubCell"/>
</dbReference>
<evidence type="ECO:0000256" key="2">
    <source>
        <dbReference type="ARBA" id="ARBA00023134"/>
    </source>
</evidence>
<dbReference type="Pfam" id="PF01926">
    <property type="entry name" value="MMR_HSR1"/>
    <property type="match status" value="1"/>
</dbReference>
<evidence type="ECO:0000313" key="7">
    <source>
        <dbReference type="Proteomes" id="UP000324831"/>
    </source>
</evidence>
<gene>
    <name evidence="6" type="primary">rbgA</name>
    <name evidence="6" type="ORF">MHSWG343_02920</name>
</gene>
<dbReference type="PIRSF" id="PIRSF006230">
    <property type="entry name" value="MG442"/>
    <property type="match status" value="1"/>
</dbReference>
<dbReference type="Gene3D" id="1.10.1580.10">
    <property type="match status" value="1"/>
</dbReference>
<proteinExistence type="inferred from homology"/>
<dbReference type="GO" id="GO:0005525">
    <property type="term" value="F:GTP binding"/>
    <property type="evidence" value="ECO:0007669"/>
    <property type="project" value="UniProtKB-KW"/>
</dbReference>
<dbReference type="GO" id="GO:0006412">
    <property type="term" value="P:translation"/>
    <property type="evidence" value="ECO:0007669"/>
    <property type="project" value="TreeGrafter"/>
</dbReference>
<dbReference type="SUPFAM" id="SSF52540">
    <property type="entry name" value="P-loop containing nucleoside triphosphate hydrolases"/>
    <property type="match status" value="1"/>
</dbReference>
<feature type="domain" description="G" evidence="5">
    <location>
        <begin position="114"/>
        <end position="179"/>
    </location>
</feature>
<dbReference type="InterPro" id="IPR023179">
    <property type="entry name" value="GTP-bd_ortho_bundle_sf"/>
</dbReference>
<dbReference type="RefSeq" id="WP_216082897.1">
    <property type="nucleotide sequence ID" value="NZ_CACTIB010000008.1"/>
</dbReference>
<feature type="binding site" evidence="4">
    <location>
        <begin position="122"/>
        <end position="127"/>
    </location>
    <ligand>
        <name>GTP</name>
        <dbReference type="ChEBI" id="CHEBI:37565"/>
    </ligand>
</feature>
<comment type="caution">
    <text evidence="6">The sequence shown here is derived from an EMBL/GenBank/DDBJ whole genome shotgun (WGS) entry which is preliminary data.</text>
</comment>
<comment type="similarity">
    <text evidence="3">Belongs to the TRAFAC class YlqF/YawG GTPase family. MTG1 subfamily.</text>
</comment>
<keyword evidence="3" id="KW-0963">Cytoplasm</keyword>
<evidence type="ECO:0000256" key="1">
    <source>
        <dbReference type="ARBA" id="ARBA00022741"/>
    </source>
</evidence>
<evidence type="ECO:0000256" key="3">
    <source>
        <dbReference type="PIRNR" id="PIRNR006230"/>
    </source>
</evidence>
<dbReference type="PANTHER" id="PTHR45782:SF4">
    <property type="entry name" value="MITOCHONDRIAL RIBOSOME-ASSOCIATED GTPASE 1"/>
    <property type="match status" value="1"/>
</dbReference>
<feature type="binding site" evidence="4">
    <location>
        <position position="166"/>
    </location>
    <ligand>
        <name>GTP</name>
        <dbReference type="ChEBI" id="CHEBI:37565"/>
    </ligand>
</feature>
<dbReference type="InterPro" id="IPR027417">
    <property type="entry name" value="P-loop_NTPase"/>
</dbReference>
<dbReference type="PANTHER" id="PTHR45782">
    <property type="entry name" value="MITOCHONDRIAL RIBOSOME-ASSOCIATED GTPASE 1"/>
    <property type="match status" value="1"/>
</dbReference>
<dbReference type="AlphaFoldDB" id="A0A478FPK9"/>
<reference evidence="6 7" key="1">
    <citation type="submission" date="2019-01" db="EMBL/GenBank/DDBJ databases">
        <title>Draft genome sequences of Candidatus Mycoplasma haemohominis SWG34-3 identified from a patient with pyrexia, anemia and liver dysfunction.</title>
        <authorList>
            <person name="Sekizuka T."/>
            <person name="Hattori N."/>
            <person name="Katano H."/>
            <person name="Takuma T."/>
            <person name="Ito T."/>
            <person name="Arai N."/>
            <person name="Yanai R."/>
            <person name="Ishii S."/>
            <person name="Miura Y."/>
            <person name="Tokunaga T."/>
            <person name="Watanabe H."/>
            <person name="Nomura N."/>
            <person name="Eguchi J."/>
            <person name="Arai T."/>
            <person name="Hasegawa H."/>
            <person name="Nakamaki T."/>
            <person name="Wakita T."/>
            <person name="Niki Y."/>
            <person name="Kuroda M."/>
        </authorList>
    </citation>
    <scope>NUCLEOTIDE SEQUENCE [LARGE SCALE GENOMIC DNA]</scope>
    <source>
        <strain evidence="6">SWG34-3</strain>
    </source>
</reference>
<name>A0A478FPK9_9MOLU</name>
<sequence length="271" mass="31138">MSVKLECPFHIKTALSDIKKLKSHVDLLIAVSDARSLQATSVYSSLLKDFSNSGIKILHLISKFDLGDPKELKELEKISFNFKDPKSRIPILKLIKQSLQEKISRYKDYKPHFQVLIVGVPNTGKSTLINLLKGKKVALVENIPGKTRHISKFPIGNNIWVYDSPGIFIHKKLEQNLADKLFLVNAIPANVRDYSELMKKAYSYLLDQYLLEIKKILDISEAPEEYELFLEKLADKYNYKISGGKLDLERAEKKFLAILREGKFRLSWDKE</sequence>
<evidence type="ECO:0000256" key="4">
    <source>
        <dbReference type="PIRSR" id="PIRSR006230-1"/>
    </source>
</evidence>
<keyword evidence="1 3" id="KW-0547">Nucleotide-binding</keyword>
<dbReference type="GO" id="GO:0003924">
    <property type="term" value="F:GTPase activity"/>
    <property type="evidence" value="ECO:0007669"/>
    <property type="project" value="TreeGrafter"/>
</dbReference>
<dbReference type="Gene3D" id="3.40.50.300">
    <property type="entry name" value="P-loop containing nucleotide triphosphate hydrolases"/>
    <property type="match status" value="1"/>
</dbReference>
<keyword evidence="2 3" id="KW-0342">GTP-binding</keyword>
<organism evidence="6 7">
    <name type="scientific">Candidatus Mycoplasma haematohominis</name>
    <dbReference type="NCBI Taxonomy" id="1494318"/>
    <lineage>
        <taxon>Bacteria</taxon>
        <taxon>Bacillati</taxon>
        <taxon>Mycoplasmatota</taxon>
        <taxon>Mollicutes</taxon>
        <taxon>Mycoplasmataceae</taxon>
        <taxon>Mycoplasma</taxon>
    </lineage>
</organism>
<evidence type="ECO:0000313" key="6">
    <source>
        <dbReference type="EMBL" id="GCE63303.1"/>
    </source>
</evidence>
<dbReference type="InterPro" id="IPR016478">
    <property type="entry name" value="GTPase_MTG1"/>
</dbReference>
<comment type="function">
    <text evidence="3">Required for a late step of 50S ribosomal subunit assembly. Has GTPase activity.</text>
</comment>
<dbReference type="EMBL" id="BIMN01000001">
    <property type="protein sequence ID" value="GCE63303.1"/>
    <property type="molecule type" value="Genomic_DNA"/>
</dbReference>
<accession>A0A478FPK9</accession>